<dbReference type="NCBIfam" id="TIGR01549">
    <property type="entry name" value="HAD-SF-IA-v1"/>
    <property type="match status" value="1"/>
</dbReference>
<dbReference type="SFLD" id="SFLDG01129">
    <property type="entry name" value="C1.5:_HAD__Beta-PGM__Phosphata"/>
    <property type="match status" value="1"/>
</dbReference>
<gene>
    <name evidence="4" type="ORF">K4H94_10150</name>
</gene>
<evidence type="ECO:0000256" key="2">
    <source>
        <dbReference type="ARBA" id="ARBA00022723"/>
    </source>
</evidence>
<name>A0ABD4RJQ7_9CLOT</name>
<dbReference type="InterPro" id="IPR041492">
    <property type="entry name" value="HAD_2"/>
</dbReference>
<evidence type="ECO:0000313" key="5">
    <source>
        <dbReference type="Proteomes" id="UP000775179"/>
    </source>
</evidence>
<dbReference type="KEGG" id="cchv:BTM20_01840"/>
<dbReference type="CDD" id="cd07505">
    <property type="entry name" value="HAD_BPGM-like"/>
    <property type="match status" value="1"/>
</dbReference>
<dbReference type="AlphaFoldDB" id="A0ABD4RJQ7"/>
<dbReference type="Proteomes" id="UP000775179">
    <property type="component" value="Unassembled WGS sequence"/>
</dbReference>
<dbReference type="PRINTS" id="PR00413">
    <property type="entry name" value="HADHALOGNASE"/>
</dbReference>
<dbReference type="EMBL" id="JAIFTX010000023">
    <property type="protein sequence ID" value="MBX7291370.1"/>
    <property type="molecule type" value="Genomic_DNA"/>
</dbReference>
<keyword evidence="3" id="KW-0378">Hydrolase</keyword>
<dbReference type="RefSeq" id="WP_079481899.1">
    <property type="nucleotide sequence ID" value="NZ_CP018624.1"/>
</dbReference>
<accession>A0ABD4RJQ7</accession>
<proteinExistence type="inferred from homology"/>
<evidence type="ECO:0000256" key="3">
    <source>
        <dbReference type="ARBA" id="ARBA00022801"/>
    </source>
</evidence>
<evidence type="ECO:0000256" key="1">
    <source>
        <dbReference type="ARBA" id="ARBA00006171"/>
    </source>
</evidence>
<dbReference type="GO" id="GO:0046872">
    <property type="term" value="F:metal ion binding"/>
    <property type="evidence" value="ECO:0007669"/>
    <property type="project" value="UniProtKB-KW"/>
</dbReference>
<dbReference type="InterPro" id="IPR036412">
    <property type="entry name" value="HAD-like_sf"/>
</dbReference>
<dbReference type="FunFam" id="3.40.50.1000:FF:000036">
    <property type="entry name" value="HAD family hydrolase"/>
    <property type="match status" value="1"/>
</dbReference>
<evidence type="ECO:0000313" key="4">
    <source>
        <dbReference type="EMBL" id="MBX7291370.1"/>
    </source>
</evidence>
<keyword evidence="2" id="KW-0479">Metal-binding</keyword>
<sequence>MMHNIKAAIFDLDGTLVDSMWVWEQIDIDYLSSKGHKVPDGIKDEISHLSFNDTALYFKNRFSIEDSVDEIINCWNVMALDYYSNKIKLKKGVLEFFNKLKENNIKIGLATSNSLPLLEATLKNNNLYDYFDAITVTDEVKKSKANPDIYLLAAEKLNISPKDCIVFEDIVQAVNGAKLAGMKVVAIYDKSSENQKEDLISLADKYIYDYTELL</sequence>
<dbReference type="GeneID" id="66300589"/>
<dbReference type="Pfam" id="PF13419">
    <property type="entry name" value="HAD_2"/>
    <property type="match status" value="1"/>
</dbReference>
<comment type="similarity">
    <text evidence="1">Belongs to the HAD-like hydrolase superfamily. CbbY/CbbZ/Gph/YieH family.</text>
</comment>
<organism evidence="4 5">
    <name type="scientific">Clostridium chauvoei</name>
    <dbReference type="NCBI Taxonomy" id="46867"/>
    <lineage>
        <taxon>Bacteria</taxon>
        <taxon>Bacillati</taxon>
        <taxon>Bacillota</taxon>
        <taxon>Clostridia</taxon>
        <taxon>Eubacteriales</taxon>
        <taxon>Clostridiaceae</taxon>
        <taxon>Clostridium</taxon>
    </lineage>
</organism>
<reference evidence="4 5" key="1">
    <citation type="submission" date="2021-08" db="EMBL/GenBank/DDBJ databases">
        <title>Genome sequence analysis of Clostridium chauvoei strains of European origin and evaluation of typing options for outbreak investigations.</title>
        <authorList>
            <person name="Abdel-Glil M."/>
            <person name="Thomas P."/>
            <person name="Seyboldt C."/>
        </authorList>
    </citation>
    <scope>NUCLEOTIDE SEQUENCE [LARGE SCALE GENOMIC DNA]</scope>
    <source>
        <strain evidence="4 5">S0260-09</strain>
    </source>
</reference>
<dbReference type="InterPro" id="IPR006439">
    <property type="entry name" value="HAD-SF_hydro_IA"/>
</dbReference>
<dbReference type="InterPro" id="IPR023198">
    <property type="entry name" value="PGP-like_dom2"/>
</dbReference>
<dbReference type="Gene3D" id="1.10.150.240">
    <property type="entry name" value="Putative phosphatase, domain 2"/>
    <property type="match status" value="1"/>
</dbReference>
<protein>
    <submittedName>
        <fullName evidence="4">HAD family phosphatase</fullName>
    </submittedName>
</protein>
<dbReference type="PANTHER" id="PTHR18901:SF38">
    <property type="entry name" value="PSEUDOURIDINE-5'-PHOSPHATASE"/>
    <property type="match status" value="1"/>
</dbReference>
<dbReference type="InterPro" id="IPR023214">
    <property type="entry name" value="HAD_sf"/>
</dbReference>
<dbReference type="Gene3D" id="3.40.50.1000">
    <property type="entry name" value="HAD superfamily/HAD-like"/>
    <property type="match status" value="1"/>
</dbReference>
<dbReference type="PANTHER" id="PTHR18901">
    <property type="entry name" value="2-DEOXYGLUCOSE-6-PHOSPHATE PHOSPHATASE 2"/>
    <property type="match status" value="1"/>
</dbReference>
<dbReference type="NCBIfam" id="TIGR01509">
    <property type="entry name" value="HAD-SF-IA-v3"/>
    <property type="match status" value="1"/>
</dbReference>
<dbReference type="SUPFAM" id="SSF56784">
    <property type="entry name" value="HAD-like"/>
    <property type="match status" value="1"/>
</dbReference>
<dbReference type="SFLD" id="SFLDS00003">
    <property type="entry name" value="Haloacid_Dehalogenase"/>
    <property type="match status" value="1"/>
</dbReference>
<dbReference type="GO" id="GO:0016787">
    <property type="term" value="F:hydrolase activity"/>
    <property type="evidence" value="ECO:0007669"/>
    <property type="project" value="UniProtKB-KW"/>
</dbReference>
<comment type="caution">
    <text evidence="4">The sequence shown here is derived from an EMBL/GenBank/DDBJ whole genome shotgun (WGS) entry which is preliminary data.</text>
</comment>